<evidence type="ECO:0000256" key="1">
    <source>
        <dbReference type="SAM" id="Phobius"/>
    </source>
</evidence>
<accession>A0A401JAJ3</accession>
<keyword evidence="3" id="KW-1185">Reference proteome</keyword>
<organism evidence="2 3">
    <name type="scientific">Sulfuriferula multivorans</name>
    <dbReference type="NCBI Taxonomy" id="1559896"/>
    <lineage>
        <taxon>Bacteria</taxon>
        <taxon>Pseudomonadati</taxon>
        <taxon>Pseudomonadota</taxon>
        <taxon>Betaproteobacteria</taxon>
        <taxon>Nitrosomonadales</taxon>
        <taxon>Sulfuricellaceae</taxon>
        <taxon>Sulfuriferula</taxon>
    </lineage>
</organism>
<dbReference type="Proteomes" id="UP000286806">
    <property type="component" value="Unassembled WGS sequence"/>
</dbReference>
<comment type="caution">
    <text evidence="2">The sequence shown here is derived from an EMBL/GenBank/DDBJ whole genome shotgun (WGS) entry which is preliminary data.</text>
</comment>
<reference evidence="2 3" key="1">
    <citation type="journal article" date="2019" name="Front. Microbiol.">
        <title>Genomes of Neutrophilic Sulfur-Oxidizing Chemolithoautotrophs Representing 9 Proteobacterial Species From 8 Genera.</title>
        <authorList>
            <person name="Watanabe T."/>
            <person name="Kojima H."/>
            <person name="Umezawa K."/>
            <person name="Hori C."/>
            <person name="Takasuka T.E."/>
            <person name="Kato Y."/>
            <person name="Fukui M."/>
        </authorList>
    </citation>
    <scope>NUCLEOTIDE SEQUENCE [LARGE SCALE GENOMIC DNA]</scope>
    <source>
        <strain evidence="2 3">TTN</strain>
    </source>
</reference>
<protein>
    <submittedName>
        <fullName evidence="2">Uncharacterized protein</fullName>
    </submittedName>
</protein>
<name>A0A401JAJ3_9PROT</name>
<feature type="transmembrane region" description="Helical" evidence="1">
    <location>
        <begin position="285"/>
        <end position="303"/>
    </location>
</feature>
<gene>
    <name evidence="2" type="ORF">SFMTTN_0496</name>
</gene>
<dbReference type="RefSeq" id="WP_124703526.1">
    <property type="nucleotide sequence ID" value="NZ_BGOW01000002.1"/>
</dbReference>
<proteinExistence type="predicted"/>
<keyword evidence="1" id="KW-0812">Transmembrane</keyword>
<evidence type="ECO:0000313" key="2">
    <source>
        <dbReference type="EMBL" id="GBL44695.1"/>
    </source>
</evidence>
<keyword evidence="1" id="KW-1133">Transmembrane helix</keyword>
<dbReference type="AlphaFoldDB" id="A0A401JAJ3"/>
<keyword evidence="1" id="KW-0472">Membrane</keyword>
<evidence type="ECO:0000313" key="3">
    <source>
        <dbReference type="Proteomes" id="UP000286806"/>
    </source>
</evidence>
<feature type="transmembrane region" description="Helical" evidence="1">
    <location>
        <begin position="358"/>
        <end position="379"/>
    </location>
</feature>
<dbReference type="EMBL" id="BGOW01000002">
    <property type="protein sequence ID" value="GBL44695.1"/>
    <property type="molecule type" value="Genomic_DNA"/>
</dbReference>
<sequence>MSKYSELIRVLRDCSDHSKSDLKILSKDIQEHIAILDKFNIKYEIQAEGVSIDLSDQPVKIYKSKESAVKYLRESDFSSDILVVEADASNPECQDIEFVAMDDPQSCSRLFDNLEYYFKFKKLFLDKDIASYNDEALNRLIFLSNKHGRLHITSNNEWVEEFYDSDNDLKKQYQEIKRKIDANKDYEDFFKESLIEYAKAIPEENLRFVKVLKNIKHIIESSNRNFELYKHNFSFAEFKKELDEDKDKYLKDYQSSLSDFLSKIASMPIQFGAYIFLMVRFGDELLPISATVILIFVWSYFNVMTVNRILENVEYLKLKFKNDLDALIKKSGIDKAEVESDENEVVERFCKTIYLIKGYRLFVIIFTICALAICAQFIFTM</sequence>